<protein>
    <submittedName>
        <fullName evidence="1">Uncharacterized protein</fullName>
    </submittedName>
</protein>
<dbReference type="RefSeq" id="WP_231820892.1">
    <property type="nucleotide sequence ID" value="NZ_CP082781.1"/>
</dbReference>
<name>A0ABY3RXD8_9MICO</name>
<gene>
    <name evidence="1" type="ORF">K8F61_05055</name>
</gene>
<accession>A0ABY3RXD8</accession>
<organism evidence="1 2">
    <name type="scientific">Microbacterium resistens</name>
    <dbReference type="NCBI Taxonomy" id="156977"/>
    <lineage>
        <taxon>Bacteria</taxon>
        <taxon>Bacillati</taxon>
        <taxon>Actinomycetota</taxon>
        <taxon>Actinomycetes</taxon>
        <taxon>Micrococcales</taxon>
        <taxon>Microbacteriaceae</taxon>
        <taxon>Microbacterium</taxon>
    </lineage>
</organism>
<keyword evidence="2" id="KW-1185">Reference proteome</keyword>
<dbReference type="Proteomes" id="UP001199642">
    <property type="component" value="Chromosome"/>
</dbReference>
<reference evidence="1 2" key="1">
    <citation type="submission" date="2023-01" db="EMBL/GenBank/DDBJ databases">
        <title>Characterization of estradiol degrading bacteria Microbacterium sp. MZT7 and reveal degrading genes through genome analysis.</title>
        <authorList>
            <person name="Hao P."/>
            <person name="Gao Y."/>
        </authorList>
    </citation>
    <scope>NUCLEOTIDE SEQUENCE [LARGE SCALE GENOMIC DNA]</scope>
    <source>
        <strain evidence="1 2">MZT7</strain>
    </source>
</reference>
<evidence type="ECO:0000313" key="1">
    <source>
        <dbReference type="EMBL" id="UGS27559.1"/>
    </source>
</evidence>
<proteinExistence type="predicted"/>
<evidence type="ECO:0000313" key="2">
    <source>
        <dbReference type="Proteomes" id="UP001199642"/>
    </source>
</evidence>
<dbReference type="EMBL" id="CP082781">
    <property type="protein sequence ID" value="UGS27559.1"/>
    <property type="molecule type" value="Genomic_DNA"/>
</dbReference>
<sequence length="110" mass="12199">MGTNRRYAHVIDRERDEQILARWVATAGPLQSLTPDELDLANEPVTIAPKPPHARAWVRFGAQPAKVDCVVERWTEKACGVSFTVQGKTFRCWVWSNAVMAPAPRGGQSA</sequence>